<accession>A0A8H9FTN4</accession>
<evidence type="ECO:0000313" key="3">
    <source>
        <dbReference type="Proteomes" id="UP000628079"/>
    </source>
</evidence>
<reference evidence="2" key="2">
    <citation type="submission" date="2020-09" db="EMBL/GenBank/DDBJ databases">
        <authorList>
            <person name="Sun Q."/>
            <person name="Zhou Y."/>
        </authorList>
    </citation>
    <scope>NUCLEOTIDE SEQUENCE</scope>
    <source>
        <strain evidence="2">CGMCC 1.10749</strain>
    </source>
</reference>
<proteinExistence type="predicted"/>
<feature type="compositionally biased region" description="Low complexity" evidence="1">
    <location>
        <begin position="1"/>
        <end position="18"/>
    </location>
</feature>
<evidence type="ECO:0008006" key="4">
    <source>
        <dbReference type="Google" id="ProtNLM"/>
    </source>
</evidence>
<feature type="compositionally biased region" description="Low complexity" evidence="1">
    <location>
        <begin position="159"/>
        <end position="181"/>
    </location>
</feature>
<dbReference type="AlphaFoldDB" id="A0A8H9FTN4"/>
<feature type="region of interest" description="Disordered" evidence="1">
    <location>
        <begin position="225"/>
        <end position="269"/>
    </location>
</feature>
<dbReference type="RefSeq" id="WP_052116775.1">
    <property type="nucleotide sequence ID" value="NZ_BMEA01000002.1"/>
</dbReference>
<reference evidence="2" key="1">
    <citation type="journal article" date="2014" name="Int. J. Syst. Evol. Microbiol.">
        <title>Complete genome sequence of Corynebacterium casei LMG S-19264T (=DSM 44701T), isolated from a smear-ripened cheese.</title>
        <authorList>
            <consortium name="US DOE Joint Genome Institute (JGI-PGF)"/>
            <person name="Walter F."/>
            <person name="Albersmeier A."/>
            <person name="Kalinowski J."/>
            <person name="Ruckert C."/>
        </authorList>
    </citation>
    <scope>NUCLEOTIDE SEQUENCE</scope>
    <source>
        <strain evidence="2">CGMCC 1.10749</strain>
    </source>
</reference>
<sequence>MTSDTTSMDSTTASGGTTDEAKSAAKDVAGTAKEQAGQVAGETRRQARQLWDQSRDELVQQSGQQQTRLAATLRDLGSELSAMADGPDQGGTATGLVRDVGDQVSSAAAWLENKEPGDVLQEVRDFARRRPGTFLLVAAGLGVLGGRMTRGAVDEARDSTGALGAATTTSSGRGTSVGTTADFGSTGTGTSAYAEGTTPYAGGSGTYAGGQTAYAGDDTAYLEGDASVAGGESTWTGDVQPRDVGVTEPTQGRPAEGLRPRMPEGGTHS</sequence>
<organism evidence="2 3">
    <name type="scientific">Knoellia flava</name>
    <dbReference type="NCBI Taxonomy" id="913969"/>
    <lineage>
        <taxon>Bacteria</taxon>
        <taxon>Bacillati</taxon>
        <taxon>Actinomycetota</taxon>
        <taxon>Actinomycetes</taxon>
        <taxon>Micrococcales</taxon>
        <taxon>Intrasporangiaceae</taxon>
        <taxon>Knoellia</taxon>
    </lineage>
</organism>
<feature type="compositionally biased region" description="Polar residues" evidence="1">
    <location>
        <begin position="59"/>
        <end position="69"/>
    </location>
</feature>
<evidence type="ECO:0000256" key="1">
    <source>
        <dbReference type="SAM" id="MobiDB-lite"/>
    </source>
</evidence>
<comment type="caution">
    <text evidence="2">The sequence shown here is derived from an EMBL/GenBank/DDBJ whole genome shotgun (WGS) entry which is preliminary data.</text>
</comment>
<feature type="region of interest" description="Disordered" evidence="1">
    <location>
        <begin position="1"/>
        <end position="73"/>
    </location>
</feature>
<dbReference type="Proteomes" id="UP000628079">
    <property type="component" value="Unassembled WGS sequence"/>
</dbReference>
<gene>
    <name evidence="2" type="ORF">GCM10011314_20120</name>
</gene>
<feature type="region of interest" description="Disordered" evidence="1">
    <location>
        <begin position="159"/>
        <end position="182"/>
    </location>
</feature>
<dbReference type="EMBL" id="BMEA01000002">
    <property type="protein sequence ID" value="GGB80473.1"/>
    <property type="molecule type" value="Genomic_DNA"/>
</dbReference>
<name>A0A8H9FTN4_9MICO</name>
<feature type="region of interest" description="Disordered" evidence="1">
    <location>
        <begin position="79"/>
        <end position="98"/>
    </location>
</feature>
<protein>
    <recommendedName>
        <fullName evidence="4">DUF3618 domain-containing protein</fullName>
    </recommendedName>
</protein>
<evidence type="ECO:0000313" key="2">
    <source>
        <dbReference type="EMBL" id="GGB80473.1"/>
    </source>
</evidence>